<keyword evidence="2" id="KW-1185">Reference proteome</keyword>
<dbReference type="KEGG" id="pgu:PGUG_00168"/>
<dbReference type="EMBL" id="CH408155">
    <property type="protein sequence ID" value="EDK36069.2"/>
    <property type="molecule type" value="Genomic_DNA"/>
</dbReference>
<sequence length="175" mass="19384">MGMVLLLDVGVDVGVHGWVCSMMHGHIRCGRHSCDDGSVIYRWGMAIVKSGVSQKVRVHWEQHHIVAVGRRVAVQWFLDQSTSEFQALLLGRRRFRRMVVGRIDHPQHPHLAGIGTGNARIVVELIVNRAIFALFDALLVLFLRIQVGDQSVRTLVPLGICHSSSLASILDGGPE</sequence>
<dbReference type="InParanoid" id="A5DA63"/>
<organism evidence="1 2">
    <name type="scientific">Meyerozyma guilliermondii (strain ATCC 6260 / CBS 566 / DSM 6381 / JCM 1539 / NBRC 10279 / NRRL Y-324)</name>
    <name type="common">Yeast</name>
    <name type="synonym">Candida guilliermondii</name>
    <dbReference type="NCBI Taxonomy" id="294746"/>
    <lineage>
        <taxon>Eukaryota</taxon>
        <taxon>Fungi</taxon>
        <taxon>Dikarya</taxon>
        <taxon>Ascomycota</taxon>
        <taxon>Saccharomycotina</taxon>
        <taxon>Pichiomycetes</taxon>
        <taxon>Debaryomycetaceae</taxon>
        <taxon>Meyerozyma</taxon>
    </lineage>
</organism>
<protein>
    <submittedName>
        <fullName evidence="1">Uncharacterized protein</fullName>
    </submittedName>
</protein>
<evidence type="ECO:0000313" key="2">
    <source>
        <dbReference type="Proteomes" id="UP000001997"/>
    </source>
</evidence>
<proteinExistence type="predicted"/>
<dbReference type="VEuPathDB" id="FungiDB:PGUG_00168"/>
<dbReference type="RefSeq" id="XP_001486790.2">
    <property type="nucleotide sequence ID" value="XM_001486740.1"/>
</dbReference>
<dbReference type="AlphaFoldDB" id="A5DA63"/>
<dbReference type="GeneID" id="5129530"/>
<reference evidence="1 2" key="1">
    <citation type="journal article" date="2009" name="Nature">
        <title>Evolution of pathogenicity and sexual reproduction in eight Candida genomes.</title>
        <authorList>
            <person name="Butler G."/>
            <person name="Rasmussen M.D."/>
            <person name="Lin M.F."/>
            <person name="Santos M.A."/>
            <person name="Sakthikumar S."/>
            <person name="Munro C.A."/>
            <person name="Rheinbay E."/>
            <person name="Grabherr M."/>
            <person name="Forche A."/>
            <person name="Reedy J.L."/>
            <person name="Agrafioti I."/>
            <person name="Arnaud M.B."/>
            <person name="Bates S."/>
            <person name="Brown A.J."/>
            <person name="Brunke S."/>
            <person name="Costanzo M.C."/>
            <person name="Fitzpatrick D.A."/>
            <person name="de Groot P.W."/>
            <person name="Harris D."/>
            <person name="Hoyer L.L."/>
            <person name="Hube B."/>
            <person name="Klis F.M."/>
            <person name="Kodira C."/>
            <person name="Lennard N."/>
            <person name="Logue M.E."/>
            <person name="Martin R."/>
            <person name="Neiman A.M."/>
            <person name="Nikolaou E."/>
            <person name="Quail M.A."/>
            <person name="Quinn J."/>
            <person name="Santos M.C."/>
            <person name="Schmitzberger F.F."/>
            <person name="Sherlock G."/>
            <person name="Shah P."/>
            <person name="Silverstein K.A."/>
            <person name="Skrzypek M.S."/>
            <person name="Soll D."/>
            <person name="Staggs R."/>
            <person name="Stansfield I."/>
            <person name="Stumpf M.P."/>
            <person name="Sudbery P.E."/>
            <person name="Srikantha T."/>
            <person name="Zeng Q."/>
            <person name="Berman J."/>
            <person name="Berriman M."/>
            <person name="Heitman J."/>
            <person name="Gow N.A."/>
            <person name="Lorenz M.C."/>
            <person name="Birren B.W."/>
            <person name="Kellis M."/>
            <person name="Cuomo C.A."/>
        </authorList>
    </citation>
    <scope>NUCLEOTIDE SEQUENCE [LARGE SCALE GENOMIC DNA]</scope>
    <source>
        <strain evidence="2">ATCC 6260 / CBS 566 / DSM 6381 / JCM 1539 / NBRC 10279 / NRRL Y-324</strain>
    </source>
</reference>
<evidence type="ECO:0000313" key="1">
    <source>
        <dbReference type="EMBL" id="EDK36069.2"/>
    </source>
</evidence>
<accession>A5DA63</accession>
<gene>
    <name evidence="1" type="ORF">PGUG_00168</name>
</gene>
<dbReference type="Proteomes" id="UP000001997">
    <property type="component" value="Unassembled WGS sequence"/>
</dbReference>
<dbReference type="HOGENOM" id="CLU_1533138_0_0_1"/>
<name>A5DA63_PICGU</name>